<feature type="region of interest" description="Disordered" evidence="1">
    <location>
        <begin position="34"/>
        <end position="63"/>
    </location>
</feature>
<dbReference type="Pfam" id="PF13384">
    <property type="entry name" value="HTH_23"/>
    <property type="match status" value="1"/>
</dbReference>
<evidence type="ECO:0000256" key="1">
    <source>
        <dbReference type="SAM" id="MobiDB-lite"/>
    </source>
</evidence>
<comment type="caution">
    <text evidence="2">The sequence shown here is derived from an EMBL/GenBank/DDBJ whole genome shotgun (WGS) entry which is preliminary data.</text>
</comment>
<feature type="non-terminal residue" evidence="2">
    <location>
        <position position="324"/>
    </location>
</feature>
<dbReference type="AlphaFoldDB" id="A0A9N7VMM3"/>
<reference evidence="2" key="1">
    <citation type="submission" date="2020-03" db="EMBL/GenBank/DDBJ databases">
        <authorList>
            <person name="Weist P."/>
        </authorList>
    </citation>
    <scope>NUCLEOTIDE SEQUENCE</scope>
</reference>
<dbReference type="GO" id="GO:0003676">
    <property type="term" value="F:nucleic acid binding"/>
    <property type="evidence" value="ECO:0007669"/>
    <property type="project" value="InterPro"/>
</dbReference>
<proteinExistence type="predicted"/>
<evidence type="ECO:0000313" key="2">
    <source>
        <dbReference type="EMBL" id="CAB1451106.1"/>
    </source>
</evidence>
<dbReference type="EMBL" id="CADEAL010004076">
    <property type="protein sequence ID" value="CAB1451106.1"/>
    <property type="molecule type" value="Genomic_DNA"/>
</dbReference>
<evidence type="ECO:0000313" key="3">
    <source>
        <dbReference type="Proteomes" id="UP001153269"/>
    </source>
</evidence>
<sequence>MSSLPFFIRELPTYSGNMRPGIVLHQEEPRAHCTSERSDNRSEDFIPVPNSIQESERSGGQSPGACVYVLSDTHTTLFRKPLQRGGSSEPRVADPCLRRQSDLFTAPPLKRCCSCRPPRDMKRCRPGRLPGSPMPKTATGHSPSTPDLHINCNLTFDSMPKIHPETKALIIKRLKTRSTTEVADTFNMSQRQLQRIRKRFEETGDVFDKPRSGKPRKTTAREDRLLVRKSKASPFSNAAELHQAWSPQVPVSTRTFPKAKQIKVLQDWPAQSPDMNIIEHVWGRMKEEAWKTKPNNLDELWEASSLQKNSTKSHVSRLMSRKRL</sequence>
<gene>
    <name evidence="2" type="ORF">PLEPLA_LOCUS38799</name>
</gene>
<dbReference type="Gene3D" id="3.30.420.10">
    <property type="entry name" value="Ribonuclease H-like superfamily/Ribonuclease H"/>
    <property type="match status" value="1"/>
</dbReference>
<dbReference type="Proteomes" id="UP001153269">
    <property type="component" value="Unassembled WGS sequence"/>
</dbReference>
<keyword evidence="3" id="KW-1185">Reference proteome</keyword>
<dbReference type="SUPFAM" id="SSF46689">
    <property type="entry name" value="Homeodomain-like"/>
    <property type="match status" value="1"/>
</dbReference>
<dbReference type="InterPro" id="IPR036397">
    <property type="entry name" value="RNaseH_sf"/>
</dbReference>
<protein>
    <submittedName>
        <fullName evidence="2">Uncharacterized protein</fullName>
    </submittedName>
</protein>
<accession>A0A9N7VMM3</accession>
<name>A0A9N7VMM3_PLEPL</name>
<organism evidence="2 3">
    <name type="scientific">Pleuronectes platessa</name>
    <name type="common">European plaice</name>
    <dbReference type="NCBI Taxonomy" id="8262"/>
    <lineage>
        <taxon>Eukaryota</taxon>
        <taxon>Metazoa</taxon>
        <taxon>Chordata</taxon>
        <taxon>Craniata</taxon>
        <taxon>Vertebrata</taxon>
        <taxon>Euteleostomi</taxon>
        <taxon>Actinopterygii</taxon>
        <taxon>Neopterygii</taxon>
        <taxon>Teleostei</taxon>
        <taxon>Neoteleostei</taxon>
        <taxon>Acanthomorphata</taxon>
        <taxon>Carangaria</taxon>
        <taxon>Pleuronectiformes</taxon>
        <taxon>Pleuronectoidei</taxon>
        <taxon>Pleuronectidae</taxon>
        <taxon>Pleuronectes</taxon>
    </lineage>
</organism>
<feature type="compositionally biased region" description="Basic and acidic residues" evidence="1">
    <location>
        <begin position="34"/>
        <end position="44"/>
    </location>
</feature>
<feature type="region of interest" description="Disordered" evidence="1">
    <location>
        <begin position="124"/>
        <end position="146"/>
    </location>
</feature>
<dbReference type="InterPro" id="IPR009057">
    <property type="entry name" value="Homeodomain-like_sf"/>
</dbReference>